<keyword evidence="10" id="KW-0472">Membrane</keyword>
<evidence type="ECO:0000256" key="9">
    <source>
        <dbReference type="SAM" id="Coils"/>
    </source>
</evidence>
<keyword evidence="10" id="KW-1133">Transmembrane helix</keyword>
<feature type="domain" description="Histidine kinase" evidence="11">
    <location>
        <begin position="512"/>
        <end position="703"/>
    </location>
</feature>
<dbReference type="InterPro" id="IPR011623">
    <property type="entry name" value="7TMR_DISM_rcpt_extracell_dom1"/>
</dbReference>
<dbReference type="InterPro" id="IPR011622">
    <property type="entry name" value="7TMR_DISM_rcpt_extracell_dom2"/>
</dbReference>
<evidence type="ECO:0000313" key="12">
    <source>
        <dbReference type="EMBL" id="SDD21388.1"/>
    </source>
</evidence>
<dbReference type="PANTHER" id="PTHR24421">
    <property type="entry name" value="NITRATE/NITRITE SENSOR PROTEIN NARX-RELATED"/>
    <property type="match status" value="1"/>
</dbReference>
<dbReference type="Proteomes" id="UP000198757">
    <property type="component" value="Unassembled WGS sequence"/>
</dbReference>
<sequence>MFHMSSYIIRAFKCCYKSNVGTDRVQYQKVGSGHKTGASVSLLRNQRELLPVFGYFNNAVLLCIFTRYMKRFRLLLGIPSCLLLCLAGSSGPALSQPQQKPLTVTSRETYPIEQYLYWMQTERRLPADSAFYLLQHGKGRLLAPGISINSGFSSYYYWMTFTLQNTSGTGKALFYQFNNPYIDVIDIYLKTGGGFEKLWSVGSLFPFTTRNYPYHDFVFPISIGAGQSATYLIMAEKRGELFSTKPELMSARHFKKKEQNLYLVFGTIMGMMLFNILINIFLGVSLKDRIHFLYAIYVSVALLWFFSSMGIDYQLFFPNHPAWFQQSQGITGAVTMVLMAQLATVFLKLRQTKTRVYTFLTITKWVLILILPIKIGVYTELPLYSATKKIVMNIYLLAVAGIALGMIWAAILRIRQGFKPAWFFLAAMFYLAFSIAKTCYIIIGRGDVSELVSPPTNIQQGIIIETIIIFIGIIYRYNLFKKEKETLRLALAGQQLQMAQQIVNAQEEERKRLAQDLHDDVGATLSSLLLHITNPPETGRPAAPSVQQHYERSTAITQKALTDLRNISHNLLPKDLTTLHLFQELKNRMDVLNSFGATRFAISTDGDDTRLNEMQTVTLYRIINELVNNIVKHAKASQANIDMTITDEQTTLVVEDNGIGFLEHNKAAGIGLKNIGSRVAFLNGEINIDTNRQGTTIIIVIPL</sequence>
<evidence type="ECO:0000259" key="11">
    <source>
        <dbReference type="PROSITE" id="PS50109"/>
    </source>
</evidence>
<evidence type="ECO:0000256" key="7">
    <source>
        <dbReference type="ARBA" id="ARBA00022840"/>
    </source>
</evidence>
<feature type="transmembrane region" description="Helical" evidence="10">
    <location>
        <begin position="356"/>
        <end position="378"/>
    </location>
</feature>
<dbReference type="InterPro" id="IPR011712">
    <property type="entry name" value="Sig_transdc_His_kin_sub3_dim/P"/>
</dbReference>
<feature type="transmembrane region" description="Helical" evidence="10">
    <location>
        <begin position="74"/>
        <end position="94"/>
    </location>
</feature>
<keyword evidence="4" id="KW-0808">Transferase</keyword>
<keyword evidence="9" id="KW-0175">Coiled coil</keyword>
<dbReference type="Gene3D" id="1.20.5.1930">
    <property type="match status" value="1"/>
</dbReference>
<dbReference type="Gene3D" id="3.30.565.10">
    <property type="entry name" value="Histidine kinase-like ATPase, C-terminal domain"/>
    <property type="match status" value="1"/>
</dbReference>
<dbReference type="InterPro" id="IPR005467">
    <property type="entry name" value="His_kinase_dom"/>
</dbReference>
<dbReference type="SMART" id="SM00387">
    <property type="entry name" value="HATPase_c"/>
    <property type="match status" value="1"/>
</dbReference>
<dbReference type="PROSITE" id="PS50109">
    <property type="entry name" value="HIS_KIN"/>
    <property type="match status" value="1"/>
</dbReference>
<dbReference type="GO" id="GO:0016020">
    <property type="term" value="C:membrane"/>
    <property type="evidence" value="ECO:0007669"/>
    <property type="project" value="InterPro"/>
</dbReference>
<dbReference type="AlphaFoldDB" id="A0A1G6SX38"/>
<keyword evidence="3" id="KW-0597">Phosphoprotein</keyword>
<feature type="transmembrane region" description="Helical" evidence="10">
    <location>
        <begin position="329"/>
        <end position="349"/>
    </location>
</feature>
<name>A0A1G6SX38_NIADE</name>
<feature type="transmembrane region" description="Helical" evidence="10">
    <location>
        <begin position="423"/>
        <end position="443"/>
    </location>
</feature>
<evidence type="ECO:0000256" key="1">
    <source>
        <dbReference type="ARBA" id="ARBA00000085"/>
    </source>
</evidence>
<feature type="coiled-coil region" evidence="9">
    <location>
        <begin position="489"/>
        <end position="516"/>
    </location>
</feature>
<dbReference type="EC" id="2.7.13.3" evidence="2"/>
<feature type="transmembrane region" description="Helical" evidence="10">
    <location>
        <begin position="458"/>
        <end position="478"/>
    </location>
</feature>
<evidence type="ECO:0000256" key="6">
    <source>
        <dbReference type="ARBA" id="ARBA00022777"/>
    </source>
</evidence>
<reference evidence="13" key="1">
    <citation type="submission" date="2016-10" db="EMBL/GenBank/DDBJ databases">
        <authorList>
            <person name="Varghese N."/>
            <person name="Submissions S."/>
        </authorList>
    </citation>
    <scope>NUCLEOTIDE SEQUENCE [LARGE SCALE GENOMIC DNA]</scope>
    <source>
        <strain evidence="13">DSM 25811 / CCM 8410 / LMG 26954 / E90</strain>
    </source>
</reference>
<protein>
    <recommendedName>
        <fullName evidence="2">histidine kinase</fullName>
        <ecNumber evidence="2">2.7.13.3</ecNumber>
    </recommendedName>
</protein>
<dbReference type="PANTHER" id="PTHR24421:SF10">
    <property type="entry name" value="NITRATE_NITRITE SENSOR PROTEIN NARQ"/>
    <property type="match status" value="1"/>
</dbReference>
<keyword evidence="5" id="KW-0547">Nucleotide-binding</keyword>
<evidence type="ECO:0000256" key="10">
    <source>
        <dbReference type="SAM" id="Phobius"/>
    </source>
</evidence>
<dbReference type="GO" id="GO:0046983">
    <property type="term" value="F:protein dimerization activity"/>
    <property type="evidence" value="ECO:0007669"/>
    <property type="project" value="InterPro"/>
</dbReference>
<dbReference type="SUPFAM" id="SSF55874">
    <property type="entry name" value="ATPase domain of HSP90 chaperone/DNA topoisomerase II/histidine kinase"/>
    <property type="match status" value="1"/>
</dbReference>
<dbReference type="Pfam" id="PF07695">
    <property type="entry name" value="7TMR-DISM_7TM"/>
    <property type="match status" value="1"/>
</dbReference>
<keyword evidence="8" id="KW-0902">Two-component regulatory system</keyword>
<feature type="transmembrane region" description="Helical" evidence="10">
    <location>
        <begin position="261"/>
        <end position="282"/>
    </location>
</feature>
<dbReference type="Gene3D" id="2.60.40.2380">
    <property type="match status" value="1"/>
</dbReference>
<evidence type="ECO:0000256" key="3">
    <source>
        <dbReference type="ARBA" id="ARBA00022553"/>
    </source>
</evidence>
<dbReference type="CDD" id="cd16917">
    <property type="entry name" value="HATPase_UhpB-NarQ-NarX-like"/>
    <property type="match status" value="1"/>
</dbReference>
<dbReference type="Pfam" id="PF07730">
    <property type="entry name" value="HisKA_3"/>
    <property type="match status" value="1"/>
</dbReference>
<dbReference type="Pfam" id="PF07696">
    <property type="entry name" value="7TMR-DISMED2"/>
    <property type="match status" value="1"/>
</dbReference>
<dbReference type="EMBL" id="FMZO01000007">
    <property type="protein sequence ID" value="SDD21388.1"/>
    <property type="molecule type" value="Genomic_DNA"/>
</dbReference>
<dbReference type="InterPro" id="IPR050482">
    <property type="entry name" value="Sensor_HK_TwoCompSys"/>
</dbReference>
<dbReference type="GO" id="GO:0005524">
    <property type="term" value="F:ATP binding"/>
    <property type="evidence" value="ECO:0007669"/>
    <property type="project" value="UniProtKB-KW"/>
</dbReference>
<evidence type="ECO:0000256" key="2">
    <source>
        <dbReference type="ARBA" id="ARBA00012438"/>
    </source>
</evidence>
<evidence type="ECO:0000256" key="8">
    <source>
        <dbReference type="ARBA" id="ARBA00023012"/>
    </source>
</evidence>
<keyword evidence="10" id="KW-0812">Transmembrane</keyword>
<dbReference type="InterPro" id="IPR036890">
    <property type="entry name" value="HATPase_C_sf"/>
</dbReference>
<dbReference type="STRING" id="1285928.SAMN04487894_1075"/>
<feature type="transmembrane region" description="Helical" evidence="10">
    <location>
        <begin position="294"/>
        <end position="317"/>
    </location>
</feature>
<evidence type="ECO:0000256" key="4">
    <source>
        <dbReference type="ARBA" id="ARBA00022679"/>
    </source>
</evidence>
<proteinExistence type="predicted"/>
<dbReference type="GO" id="GO:0000155">
    <property type="term" value="F:phosphorelay sensor kinase activity"/>
    <property type="evidence" value="ECO:0007669"/>
    <property type="project" value="InterPro"/>
</dbReference>
<comment type="catalytic activity">
    <reaction evidence="1">
        <text>ATP + protein L-histidine = ADP + protein N-phospho-L-histidine.</text>
        <dbReference type="EC" id="2.7.13.3"/>
    </reaction>
</comment>
<keyword evidence="6 12" id="KW-0418">Kinase</keyword>
<feature type="transmembrane region" description="Helical" evidence="10">
    <location>
        <begin position="390"/>
        <end position="411"/>
    </location>
</feature>
<evidence type="ECO:0000313" key="13">
    <source>
        <dbReference type="Proteomes" id="UP000198757"/>
    </source>
</evidence>
<keyword evidence="13" id="KW-1185">Reference proteome</keyword>
<dbReference type="Pfam" id="PF02518">
    <property type="entry name" value="HATPase_c"/>
    <property type="match status" value="1"/>
</dbReference>
<organism evidence="12 13">
    <name type="scientific">Niabella drilacis (strain DSM 25811 / CCM 8410 / CCUG 62505 / LMG 26954 / E90)</name>
    <dbReference type="NCBI Taxonomy" id="1285928"/>
    <lineage>
        <taxon>Bacteria</taxon>
        <taxon>Pseudomonadati</taxon>
        <taxon>Bacteroidota</taxon>
        <taxon>Chitinophagia</taxon>
        <taxon>Chitinophagales</taxon>
        <taxon>Chitinophagaceae</taxon>
        <taxon>Niabella</taxon>
    </lineage>
</organism>
<gene>
    <name evidence="12" type="ORF">SAMN04487894_1075</name>
</gene>
<dbReference type="InterPro" id="IPR003594">
    <property type="entry name" value="HATPase_dom"/>
</dbReference>
<accession>A0A1G6SX38</accession>
<evidence type="ECO:0000256" key="5">
    <source>
        <dbReference type="ARBA" id="ARBA00022741"/>
    </source>
</evidence>
<keyword evidence="7" id="KW-0067">ATP-binding</keyword>